<dbReference type="RefSeq" id="XP_066082737.1">
    <property type="nucleotide sequence ID" value="XM_066226640.1"/>
</dbReference>
<gene>
    <name evidence="3" type="ORF">V865_002841</name>
</gene>
<accession>A0AAX4KGS5</accession>
<keyword evidence="4" id="KW-1185">Reference proteome</keyword>
<evidence type="ECO:0000313" key="4">
    <source>
        <dbReference type="Proteomes" id="UP001358614"/>
    </source>
</evidence>
<evidence type="ECO:0000313" key="3">
    <source>
        <dbReference type="EMBL" id="WWD04770.1"/>
    </source>
</evidence>
<dbReference type="GeneID" id="91101645"/>
<dbReference type="EMBL" id="CP144089">
    <property type="protein sequence ID" value="WWD04770.1"/>
    <property type="molecule type" value="Genomic_DNA"/>
</dbReference>
<reference evidence="3 4" key="1">
    <citation type="submission" date="2024-01" db="EMBL/GenBank/DDBJ databases">
        <title>Comparative genomics of Cryptococcus and Kwoniella reveals pathogenesis evolution and contrasting modes of karyotype evolution via chromosome fusion or intercentromeric recombination.</title>
        <authorList>
            <person name="Coelho M.A."/>
            <person name="David-Palma M."/>
            <person name="Shea T."/>
            <person name="Bowers K."/>
            <person name="McGinley-Smith S."/>
            <person name="Mohammad A.W."/>
            <person name="Gnirke A."/>
            <person name="Yurkov A.M."/>
            <person name="Nowrousian M."/>
            <person name="Sun S."/>
            <person name="Cuomo C.A."/>
            <person name="Heitman J."/>
        </authorList>
    </citation>
    <scope>NUCLEOTIDE SEQUENCE [LARGE SCALE GENOMIC DNA]</scope>
    <source>
        <strain evidence="3 4">PYCC6329</strain>
    </source>
</reference>
<evidence type="ECO:0000259" key="2">
    <source>
        <dbReference type="PROSITE" id="PS51746"/>
    </source>
</evidence>
<feature type="domain" description="PPM-type phosphatase" evidence="2">
    <location>
        <begin position="1"/>
        <end position="124"/>
    </location>
</feature>
<feature type="region of interest" description="Disordered" evidence="1">
    <location>
        <begin position="54"/>
        <end position="80"/>
    </location>
</feature>
<protein>
    <recommendedName>
        <fullName evidence="2">PPM-type phosphatase domain-containing protein</fullName>
    </recommendedName>
</protein>
<dbReference type="Gene3D" id="3.60.40.10">
    <property type="entry name" value="PPM-type phosphatase domain"/>
    <property type="match status" value="1"/>
</dbReference>
<dbReference type="InterPro" id="IPR001932">
    <property type="entry name" value="PPM-type_phosphatase-like_dom"/>
</dbReference>
<proteinExistence type="predicted"/>
<dbReference type="PROSITE" id="PS51746">
    <property type="entry name" value="PPM_2"/>
    <property type="match status" value="1"/>
</dbReference>
<organism evidence="3 4">
    <name type="scientific">Kwoniella europaea PYCC6329</name>
    <dbReference type="NCBI Taxonomy" id="1423913"/>
    <lineage>
        <taxon>Eukaryota</taxon>
        <taxon>Fungi</taxon>
        <taxon>Dikarya</taxon>
        <taxon>Basidiomycota</taxon>
        <taxon>Agaricomycotina</taxon>
        <taxon>Tremellomycetes</taxon>
        <taxon>Tremellales</taxon>
        <taxon>Cryptococcaceae</taxon>
        <taxon>Kwoniella</taxon>
    </lineage>
</organism>
<dbReference type="AlphaFoldDB" id="A0AAX4KGS5"/>
<sequence length="124" mass="13740">MDAEPEITIRKLRENDHERLKFVVIATDGLWDKLSSEEVILLLSAHSARPIHPPIPKENLPSHFPQFEPGNIRPYPAEDLPDKNAAAHLIRNGLDGDGDEKVQEMILSLGGGAARSVRDDTSVM</sequence>
<dbReference type="InterPro" id="IPR036457">
    <property type="entry name" value="PPM-type-like_dom_sf"/>
</dbReference>
<dbReference type="SUPFAM" id="SSF81606">
    <property type="entry name" value="PP2C-like"/>
    <property type="match status" value="1"/>
</dbReference>
<evidence type="ECO:0000256" key="1">
    <source>
        <dbReference type="SAM" id="MobiDB-lite"/>
    </source>
</evidence>
<name>A0AAX4KGS5_9TREE</name>
<dbReference type="Pfam" id="PF00481">
    <property type="entry name" value="PP2C"/>
    <property type="match status" value="1"/>
</dbReference>
<dbReference type="Proteomes" id="UP001358614">
    <property type="component" value="Chromosome 1"/>
</dbReference>
<dbReference type="KEGG" id="ker:91101645"/>